<dbReference type="KEGG" id="dpd:Deipe_0249"/>
<name>K9ZWA1_DEIPD</name>
<dbReference type="PANTHER" id="PTHR32089">
    <property type="entry name" value="METHYL-ACCEPTING CHEMOTAXIS PROTEIN MCPB"/>
    <property type="match status" value="1"/>
</dbReference>
<evidence type="ECO:0000313" key="8">
    <source>
        <dbReference type="EMBL" id="AFZ65851.1"/>
    </source>
</evidence>
<dbReference type="PATRIC" id="fig|937777.3.peg.256"/>
<accession>K9ZWA1</accession>
<evidence type="ECO:0000256" key="1">
    <source>
        <dbReference type="ARBA" id="ARBA00023224"/>
    </source>
</evidence>
<dbReference type="RefSeq" id="WP_015234162.1">
    <property type="nucleotide sequence ID" value="NC_019793.1"/>
</dbReference>
<feature type="domain" description="Methyl-accepting transducer" evidence="6">
    <location>
        <begin position="486"/>
        <end position="722"/>
    </location>
</feature>
<evidence type="ECO:0000256" key="4">
    <source>
        <dbReference type="SAM" id="Coils"/>
    </source>
</evidence>
<reference evidence="9" key="1">
    <citation type="submission" date="2012-03" db="EMBL/GenBank/DDBJ databases">
        <title>Complete sequence of chromosome of Deinococcus peraridilitoris DSM 19664.</title>
        <authorList>
            <person name="Lucas S."/>
            <person name="Copeland A."/>
            <person name="Lapidus A."/>
            <person name="Glavina del Rio T."/>
            <person name="Dalin E."/>
            <person name="Tice H."/>
            <person name="Bruce D."/>
            <person name="Goodwin L."/>
            <person name="Pitluck S."/>
            <person name="Peters L."/>
            <person name="Mikhailova N."/>
            <person name="Lu M."/>
            <person name="Kyrpides N."/>
            <person name="Mavromatis K."/>
            <person name="Ivanova N."/>
            <person name="Brettin T."/>
            <person name="Detter J.C."/>
            <person name="Han C."/>
            <person name="Larimer F."/>
            <person name="Land M."/>
            <person name="Hauser L."/>
            <person name="Markowitz V."/>
            <person name="Cheng J.-F."/>
            <person name="Hugenholtz P."/>
            <person name="Woyke T."/>
            <person name="Wu D."/>
            <person name="Pukall R."/>
            <person name="Steenblock K."/>
            <person name="Brambilla E."/>
            <person name="Klenk H.-P."/>
            <person name="Eisen J.A."/>
        </authorList>
    </citation>
    <scope>NUCLEOTIDE SEQUENCE [LARGE SCALE GENOMIC DNA]</scope>
    <source>
        <strain evidence="9">DSM 19664 / LMG 22246 / CIP 109416 / KR-200</strain>
    </source>
</reference>
<dbReference type="Pfam" id="PF00015">
    <property type="entry name" value="MCPsignal"/>
    <property type="match status" value="1"/>
</dbReference>
<protein>
    <submittedName>
        <fullName evidence="8">Methyl-accepting chemotaxis protein</fullName>
    </submittedName>
</protein>
<dbReference type="EMBL" id="CP003382">
    <property type="protein sequence ID" value="AFZ65851.1"/>
    <property type="molecule type" value="Genomic_DNA"/>
</dbReference>
<dbReference type="Pfam" id="PF00672">
    <property type="entry name" value="HAMP"/>
    <property type="match status" value="1"/>
</dbReference>
<feature type="domain" description="HAMP" evidence="7">
    <location>
        <begin position="368"/>
        <end position="420"/>
    </location>
</feature>
<keyword evidence="5" id="KW-0812">Transmembrane</keyword>
<proteinExistence type="inferred from homology"/>
<dbReference type="OrthoDB" id="369835at2"/>
<feature type="transmembrane region" description="Helical" evidence="5">
    <location>
        <begin position="40"/>
        <end position="60"/>
    </location>
</feature>
<evidence type="ECO:0000259" key="6">
    <source>
        <dbReference type="PROSITE" id="PS50111"/>
    </source>
</evidence>
<feature type="coiled-coil region" evidence="4">
    <location>
        <begin position="408"/>
        <end position="442"/>
    </location>
</feature>
<dbReference type="SUPFAM" id="SSF58104">
    <property type="entry name" value="Methyl-accepting chemotaxis protein (MCP) signaling domain"/>
    <property type="match status" value="1"/>
</dbReference>
<dbReference type="PROSITE" id="PS50885">
    <property type="entry name" value="HAMP"/>
    <property type="match status" value="2"/>
</dbReference>
<dbReference type="CDD" id="cd06225">
    <property type="entry name" value="HAMP"/>
    <property type="match status" value="1"/>
</dbReference>
<feature type="domain" description="HAMP" evidence="7">
    <location>
        <begin position="430"/>
        <end position="481"/>
    </location>
</feature>
<evidence type="ECO:0000256" key="3">
    <source>
        <dbReference type="PROSITE-ProRule" id="PRU00284"/>
    </source>
</evidence>
<dbReference type="AlphaFoldDB" id="K9ZWA1"/>
<dbReference type="Gene3D" id="1.10.287.950">
    <property type="entry name" value="Methyl-accepting chemotaxis protein"/>
    <property type="match status" value="1"/>
</dbReference>
<sequence>MQTQADHAPNRIKLLNKFGKGQPPLKLGQSLKNLRVGQKLALIAALFALPIVSLLALLTVQVQRGVNFAELERRGAEYLVPLSSLQVNVARHAAVVTLPSTDLDAFDKALGEAANAVVSDLAVLETVVNKYPSIPVKDQFEVLKVNWSALKDTVEVLPPQEALKAYTDFSTQHIRPFITAVANNSNLILDSNLDSYYAMTAVVNQLPSLMWSLEQMRLQVALAAARGSATLTERTSFAVQAAAAEATVQDLLSGAQYAASVSPRLEKSLVAAASEVKNTSQPYLQGLRTIANSGTGTSTMSVDAATGINDLAISANTAVVNLSTIALGELNRMLDQRVAGLKRERNAGLLVVTIVLGLALGLLLLTIRSITKPLSQLASAARALGRGELDVRVDVRNNDEIGVVAQSFNDAALQLREIDRKNAEARENAELLQQNISDFLDITMDIAEGDFTRRGRVTEDVLGNVVDSINVMVEELESVLKSVQNTSALVNHGAESMLATTDEIVQGAATTAAVAQEVAGEVQGVTASIRGMAENAEASAQTAQLALSASQQGQEAVDGTLSGMQNIRREVQGIAKRIKGLGDRSLEIQEIVDTITRISRQTNLLALNAAIEAAGAGEAGSRFAVVADEVRKLADSSAQATGRIATLIKSVQAEIGEVVVSVEDGTREVEAGYRVASTAGERLVEIAQLAQRSAELAVSISDATRAQVQGVEQVGQAVNSIASVAERSQQSVQAGREAAERLRLMSDSLTEQLTRFRLSN</sequence>
<dbReference type="STRING" id="937777.Deipe_0249"/>
<dbReference type="SMART" id="SM00283">
    <property type="entry name" value="MA"/>
    <property type="match status" value="1"/>
</dbReference>
<evidence type="ECO:0000256" key="5">
    <source>
        <dbReference type="SAM" id="Phobius"/>
    </source>
</evidence>
<dbReference type="Gene3D" id="6.10.340.10">
    <property type="match status" value="1"/>
</dbReference>
<keyword evidence="4" id="KW-0175">Coiled coil</keyword>
<feature type="transmembrane region" description="Helical" evidence="5">
    <location>
        <begin position="347"/>
        <end position="367"/>
    </location>
</feature>
<dbReference type="GO" id="GO:0007165">
    <property type="term" value="P:signal transduction"/>
    <property type="evidence" value="ECO:0007669"/>
    <property type="project" value="UniProtKB-KW"/>
</dbReference>
<evidence type="ECO:0000313" key="9">
    <source>
        <dbReference type="Proteomes" id="UP000010467"/>
    </source>
</evidence>
<comment type="similarity">
    <text evidence="2">Belongs to the methyl-accepting chemotaxis (MCP) protein family.</text>
</comment>
<keyword evidence="5" id="KW-0472">Membrane</keyword>
<organism evidence="8 9">
    <name type="scientific">Deinococcus peraridilitoris (strain DSM 19664 / LMG 22246 / CIP 109416 / KR-200)</name>
    <dbReference type="NCBI Taxonomy" id="937777"/>
    <lineage>
        <taxon>Bacteria</taxon>
        <taxon>Thermotogati</taxon>
        <taxon>Deinococcota</taxon>
        <taxon>Deinococci</taxon>
        <taxon>Deinococcales</taxon>
        <taxon>Deinococcaceae</taxon>
        <taxon>Deinococcus</taxon>
    </lineage>
</organism>
<gene>
    <name evidence="8" type="ordered locus">Deipe_0249</name>
</gene>
<evidence type="ECO:0000259" key="7">
    <source>
        <dbReference type="PROSITE" id="PS50885"/>
    </source>
</evidence>
<keyword evidence="5" id="KW-1133">Transmembrane helix</keyword>
<dbReference type="Proteomes" id="UP000010467">
    <property type="component" value="Chromosome"/>
</dbReference>
<evidence type="ECO:0000256" key="2">
    <source>
        <dbReference type="ARBA" id="ARBA00029447"/>
    </source>
</evidence>
<dbReference type="InterPro" id="IPR003660">
    <property type="entry name" value="HAMP_dom"/>
</dbReference>
<dbReference type="SMART" id="SM00304">
    <property type="entry name" value="HAMP"/>
    <property type="match status" value="3"/>
</dbReference>
<dbReference type="PROSITE" id="PS50111">
    <property type="entry name" value="CHEMOTAXIS_TRANSDUC_2"/>
    <property type="match status" value="1"/>
</dbReference>
<dbReference type="eggNOG" id="COG0840">
    <property type="taxonomic scope" value="Bacteria"/>
</dbReference>
<keyword evidence="1 3" id="KW-0807">Transducer</keyword>
<dbReference type="HOGENOM" id="CLU_000445_107_27_0"/>
<keyword evidence="9" id="KW-1185">Reference proteome</keyword>
<dbReference type="InterPro" id="IPR004089">
    <property type="entry name" value="MCPsignal_dom"/>
</dbReference>
<dbReference type="GO" id="GO:0016020">
    <property type="term" value="C:membrane"/>
    <property type="evidence" value="ECO:0007669"/>
    <property type="project" value="InterPro"/>
</dbReference>
<dbReference type="PANTHER" id="PTHR32089:SF114">
    <property type="entry name" value="METHYL-ACCEPTING CHEMOTAXIS PROTEIN MCPB"/>
    <property type="match status" value="1"/>
</dbReference>